<sequence>MPIVTATQVRISHITYCIPPRVAQRVTNPASAVFDDQIRPDHRLLARPDSKRERLVQVRDGSPLRCAGGPLWMIDLDRMRRRGLERARHRLAQRRDGVRTQQWRRWETELLELGEDAYLEYWQLRHAAVDALCELRSADRRPPLCPLNNSPHARLAYVRQANRRLAELPGGTLLLAARV</sequence>
<proteinExistence type="predicted"/>
<name>A0ABV6MBN4_9ACTN</name>
<organism evidence="1 2">
    <name type="scientific">Phytohabitans kaempferiae</name>
    <dbReference type="NCBI Taxonomy" id="1620943"/>
    <lineage>
        <taxon>Bacteria</taxon>
        <taxon>Bacillati</taxon>
        <taxon>Actinomycetota</taxon>
        <taxon>Actinomycetes</taxon>
        <taxon>Micromonosporales</taxon>
        <taxon>Micromonosporaceae</taxon>
    </lineage>
</organism>
<evidence type="ECO:0000313" key="2">
    <source>
        <dbReference type="Proteomes" id="UP001589867"/>
    </source>
</evidence>
<keyword evidence="2" id="KW-1185">Reference proteome</keyword>
<protein>
    <submittedName>
        <fullName evidence="1">Uncharacterized protein</fullName>
    </submittedName>
</protein>
<evidence type="ECO:0000313" key="1">
    <source>
        <dbReference type="EMBL" id="MFC0532131.1"/>
    </source>
</evidence>
<gene>
    <name evidence="1" type="ORF">ACFFIA_31230</name>
</gene>
<comment type="caution">
    <text evidence="1">The sequence shown here is derived from an EMBL/GenBank/DDBJ whole genome shotgun (WGS) entry which is preliminary data.</text>
</comment>
<dbReference type="EMBL" id="JBHLUH010000064">
    <property type="protein sequence ID" value="MFC0532131.1"/>
    <property type="molecule type" value="Genomic_DNA"/>
</dbReference>
<accession>A0ABV6MBN4</accession>
<dbReference type="RefSeq" id="WP_377257681.1">
    <property type="nucleotide sequence ID" value="NZ_JBHLUH010000064.1"/>
</dbReference>
<dbReference type="Proteomes" id="UP001589867">
    <property type="component" value="Unassembled WGS sequence"/>
</dbReference>
<reference evidence="1 2" key="1">
    <citation type="submission" date="2024-09" db="EMBL/GenBank/DDBJ databases">
        <authorList>
            <person name="Sun Q."/>
            <person name="Mori K."/>
        </authorList>
    </citation>
    <scope>NUCLEOTIDE SEQUENCE [LARGE SCALE GENOMIC DNA]</scope>
    <source>
        <strain evidence="1 2">TBRC 3947</strain>
    </source>
</reference>